<keyword evidence="3" id="KW-1185">Reference proteome</keyword>
<gene>
    <name evidence="2" type="ORF">K504DRAFT_460162</name>
</gene>
<sequence length="310" mass="34945">MTPNLFVATQTLFQPHRWFKDRKSERSTRKTEHWNSPVPGNYEYIPGRGWYLIAKDSDAPSSPFVDTDTDTDTTATEGGPVGAPSRTNPKDMVRIAQPIAVRYSKVLKRYLLAPDYLTRKRYGQIEDARGKTIEVGFFQLDDKIAWVQCWDREGEFIPGPYKLWCIDASSSKFRHMLRKDDPAYLPSRQNSFERESNSRRRSQDSRSTQYRSSGPGTLREDPSAPSTRPNSIKGLISSTPTSKPGSQANSRRNSLKRNASIPLEEAKAALRAMAKAQADAVKAGVGASEERRGRQGRRDLQSMRTPTTIT</sequence>
<organism evidence="2 3">
    <name type="scientific">Pleomassaria siparia CBS 279.74</name>
    <dbReference type="NCBI Taxonomy" id="1314801"/>
    <lineage>
        <taxon>Eukaryota</taxon>
        <taxon>Fungi</taxon>
        <taxon>Dikarya</taxon>
        <taxon>Ascomycota</taxon>
        <taxon>Pezizomycotina</taxon>
        <taxon>Dothideomycetes</taxon>
        <taxon>Pleosporomycetidae</taxon>
        <taxon>Pleosporales</taxon>
        <taxon>Pleomassariaceae</taxon>
        <taxon>Pleomassaria</taxon>
    </lineage>
</organism>
<evidence type="ECO:0000256" key="1">
    <source>
        <dbReference type="SAM" id="MobiDB-lite"/>
    </source>
</evidence>
<feature type="region of interest" description="Disordered" evidence="1">
    <location>
        <begin position="61"/>
        <end position="90"/>
    </location>
</feature>
<reference evidence="2" key="1">
    <citation type="journal article" date="2020" name="Stud. Mycol.">
        <title>101 Dothideomycetes genomes: a test case for predicting lifestyles and emergence of pathogens.</title>
        <authorList>
            <person name="Haridas S."/>
            <person name="Albert R."/>
            <person name="Binder M."/>
            <person name="Bloem J."/>
            <person name="Labutti K."/>
            <person name="Salamov A."/>
            <person name="Andreopoulos B."/>
            <person name="Baker S."/>
            <person name="Barry K."/>
            <person name="Bills G."/>
            <person name="Bluhm B."/>
            <person name="Cannon C."/>
            <person name="Castanera R."/>
            <person name="Culley D."/>
            <person name="Daum C."/>
            <person name="Ezra D."/>
            <person name="Gonzalez J."/>
            <person name="Henrissat B."/>
            <person name="Kuo A."/>
            <person name="Liang C."/>
            <person name="Lipzen A."/>
            <person name="Lutzoni F."/>
            <person name="Magnuson J."/>
            <person name="Mondo S."/>
            <person name="Nolan M."/>
            <person name="Ohm R."/>
            <person name="Pangilinan J."/>
            <person name="Park H.-J."/>
            <person name="Ramirez L."/>
            <person name="Alfaro M."/>
            <person name="Sun H."/>
            <person name="Tritt A."/>
            <person name="Yoshinaga Y."/>
            <person name="Zwiers L.-H."/>
            <person name="Turgeon B."/>
            <person name="Goodwin S."/>
            <person name="Spatafora J."/>
            <person name="Crous P."/>
            <person name="Grigoriev I."/>
        </authorList>
    </citation>
    <scope>NUCLEOTIDE SEQUENCE</scope>
    <source>
        <strain evidence="2">CBS 279.74</strain>
    </source>
</reference>
<protein>
    <submittedName>
        <fullName evidence="2">Uncharacterized protein</fullName>
    </submittedName>
</protein>
<dbReference type="EMBL" id="MU005777">
    <property type="protein sequence ID" value="KAF2706078.1"/>
    <property type="molecule type" value="Genomic_DNA"/>
</dbReference>
<evidence type="ECO:0000313" key="3">
    <source>
        <dbReference type="Proteomes" id="UP000799428"/>
    </source>
</evidence>
<name>A0A6G1JZU7_9PLEO</name>
<feature type="region of interest" description="Disordered" evidence="1">
    <location>
        <begin position="282"/>
        <end position="310"/>
    </location>
</feature>
<accession>A0A6G1JZU7</accession>
<proteinExistence type="predicted"/>
<feature type="region of interest" description="Disordered" evidence="1">
    <location>
        <begin position="184"/>
        <end position="260"/>
    </location>
</feature>
<dbReference type="AlphaFoldDB" id="A0A6G1JZU7"/>
<dbReference type="Proteomes" id="UP000799428">
    <property type="component" value="Unassembled WGS sequence"/>
</dbReference>
<dbReference type="OrthoDB" id="3880384at2759"/>
<evidence type="ECO:0000313" key="2">
    <source>
        <dbReference type="EMBL" id="KAF2706078.1"/>
    </source>
</evidence>
<feature type="compositionally biased region" description="Basic and acidic residues" evidence="1">
    <location>
        <begin position="191"/>
        <end position="204"/>
    </location>
</feature>
<feature type="compositionally biased region" description="Polar residues" evidence="1">
    <location>
        <begin position="224"/>
        <end position="252"/>
    </location>
</feature>
<feature type="compositionally biased region" description="Basic and acidic residues" evidence="1">
    <location>
        <begin position="288"/>
        <end position="301"/>
    </location>
</feature>